<name>A0A7W7Q1A7_9PSEU</name>
<comment type="caution">
    <text evidence="3">The sequence shown here is derived from an EMBL/GenBank/DDBJ whole genome shotgun (WGS) entry which is preliminary data.</text>
</comment>
<feature type="transmembrane region" description="Helical" evidence="2">
    <location>
        <begin position="142"/>
        <end position="161"/>
    </location>
</feature>
<accession>A0A7W7Q1A7</accession>
<dbReference type="EMBL" id="JACHJQ010000001">
    <property type="protein sequence ID" value="MBB4904999.1"/>
    <property type="molecule type" value="Genomic_DNA"/>
</dbReference>
<dbReference type="RefSeq" id="WP_221463301.1">
    <property type="nucleotide sequence ID" value="NZ_JACHJQ010000001.1"/>
</dbReference>
<proteinExistence type="predicted"/>
<reference evidence="3 4" key="1">
    <citation type="submission" date="2020-08" db="EMBL/GenBank/DDBJ databases">
        <title>Genomic Encyclopedia of Type Strains, Phase III (KMG-III): the genomes of soil and plant-associated and newly described type strains.</title>
        <authorList>
            <person name="Whitman W."/>
        </authorList>
    </citation>
    <scope>NUCLEOTIDE SEQUENCE [LARGE SCALE GENOMIC DNA]</scope>
    <source>
        <strain evidence="3 4">CECT 8960</strain>
    </source>
</reference>
<feature type="transmembrane region" description="Helical" evidence="2">
    <location>
        <begin position="58"/>
        <end position="77"/>
    </location>
</feature>
<dbReference type="Pfam" id="PF20139">
    <property type="entry name" value="DUF6529"/>
    <property type="match status" value="1"/>
</dbReference>
<dbReference type="InterPro" id="IPR045382">
    <property type="entry name" value="DUF6529"/>
</dbReference>
<feature type="compositionally biased region" description="Pro residues" evidence="1">
    <location>
        <begin position="1"/>
        <end position="16"/>
    </location>
</feature>
<dbReference type="Proteomes" id="UP000520767">
    <property type="component" value="Unassembled WGS sequence"/>
</dbReference>
<sequence length="228" mass="24207">MTTRPPEPPDFGPTGPPLDSDLTQPVPGHWLNETATNVAPVTFEEEDIYAEPVNIRGVVVALGIGALVAVVMGVYGSTHEPTGEALNLAGFSDGLHAKVWLGSVAFALALVQVLSAMAIWGRLPGFTAGRGTAVVHRWSGRLAVIVSLPVAAHCLYALGFQSFDTRVLLHSLLGCFFYGLFVCKMVVLTKSRTPGWALPVIGAAVFTALVGLWVTSSLWFFSEFGVSL</sequence>
<organism evidence="3 4">
    <name type="scientific">Actinophytocola algeriensis</name>
    <dbReference type="NCBI Taxonomy" id="1768010"/>
    <lineage>
        <taxon>Bacteria</taxon>
        <taxon>Bacillati</taxon>
        <taxon>Actinomycetota</taxon>
        <taxon>Actinomycetes</taxon>
        <taxon>Pseudonocardiales</taxon>
        <taxon>Pseudonocardiaceae</taxon>
    </lineage>
</organism>
<feature type="transmembrane region" description="Helical" evidence="2">
    <location>
        <begin position="97"/>
        <end position="121"/>
    </location>
</feature>
<protein>
    <submittedName>
        <fullName evidence="3">Uncharacterized protein</fullName>
    </submittedName>
</protein>
<gene>
    <name evidence="3" type="ORF">FHR82_001209</name>
</gene>
<evidence type="ECO:0000256" key="2">
    <source>
        <dbReference type="SAM" id="Phobius"/>
    </source>
</evidence>
<dbReference type="AlphaFoldDB" id="A0A7W7Q1A7"/>
<keyword evidence="2" id="KW-0812">Transmembrane</keyword>
<keyword evidence="4" id="KW-1185">Reference proteome</keyword>
<keyword evidence="2" id="KW-1133">Transmembrane helix</keyword>
<evidence type="ECO:0000313" key="4">
    <source>
        <dbReference type="Proteomes" id="UP000520767"/>
    </source>
</evidence>
<keyword evidence="2" id="KW-0472">Membrane</keyword>
<feature type="transmembrane region" description="Helical" evidence="2">
    <location>
        <begin position="200"/>
        <end position="221"/>
    </location>
</feature>
<evidence type="ECO:0000256" key="1">
    <source>
        <dbReference type="SAM" id="MobiDB-lite"/>
    </source>
</evidence>
<feature type="transmembrane region" description="Helical" evidence="2">
    <location>
        <begin position="167"/>
        <end position="188"/>
    </location>
</feature>
<evidence type="ECO:0000313" key="3">
    <source>
        <dbReference type="EMBL" id="MBB4904999.1"/>
    </source>
</evidence>
<feature type="region of interest" description="Disordered" evidence="1">
    <location>
        <begin position="1"/>
        <end position="26"/>
    </location>
</feature>